<name>A0AAW2ER91_9HYME</name>
<dbReference type="EMBL" id="JADYXP020000019">
    <property type="protein sequence ID" value="KAL0105308.1"/>
    <property type="molecule type" value="Genomic_DNA"/>
</dbReference>
<feature type="compositionally biased region" description="Acidic residues" evidence="1">
    <location>
        <begin position="55"/>
        <end position="67"/>
    </location>
</feature>
<evidence type="ECO:0000313" key="2">
    <source>
        <dbReference type="EMBL" id="KAL0105308.1"/>
    </source>
</evidence>
<reference evidence="2 3" key="1">
    <citation type="submission" date="2023-03" db="EMBL/GenBank/DDBJ databases">
        <title>High recombination rates correlate with genetic variation in Cardiocondyla obscurior ants.</title>
        <authorList>
            <person name="Errbii M."/>
        </authorList>
    </citation>
    <scope>NUCLEOTIDE SEQUENCE [LARGE SCALE GENOMIC DNA]</scope>
    <source>
        <strain evidence="2">Alpha-2009</strain>
        <tissue evidence="2">Whole body</tissue>
    </source>
</reference>
<proteinExistence type="predicted"/>
<gene>
    <name evidence="2" type="ORF">PUN28_016749</name>
</gene>
<organism evidence="2 3">
    <name type="scientific">Cardiocondyla obscurior</name>
    <dbReference type="NCBI Taxonomy" id="286306"/>
    <lineage>
        <taxon>Eukaryota</taxon>
        <taxon>Metazoa</taxon>
        <taxon>Ecdysozoa</taxon>
        <taxon>Arthropoda</taxon>
        <taxon>Hexapoda</taxon>
        <taxon>Insecta</taxon>
        <taxon>Pterygota</taxon>
        <taxon>Neoptera</taxon>
        <taxon>Endopterygota</taxon>
        <taxon>Hymenoptera</taxon>
        <taxon>Apocrita</taxon>
        <taxon>Aculeata</taxon>
        <taxon>Formicoidea</taxon>
        <taxon>Formicidae</taxon>
        <taxon>Myrmicinae</taxon>
        <taxon>Cardiocondyla</taxon>
    </lineage>
</organism>
<evidence type="ECO:0000313" key="3">
    <source>
        <dbReference type="Proteomes" id="UP001430953"/>
    </source>
</evidence>
<comment type="caution">
    <text evidence="2">The sequence shown here is derived from an EMBL/GenBank/DDBJ whole genome shotgun (WGS) entry which is preliminary data.</text>
</comment>
<keyword evidence="3" id="KW-1185">Reference proteome</keyword>
<feature type="compositionally biased region" description="Basic and acidic residues" evidence="1">
    <location>
        <begin position="43"/>
        <end position="54"/>
    </location>
</feature>
<dbReference type="AlphaFoldDB" id="A0AAW2ER91"/>
<feature type="region of interest" description="Disordered" evidence="1">
    <location>
        <begin position="43"/>
        <end position="75"/>
    </location>
</feature>
<sequence>MYTSIYLSIANIPACTSEQEGVKRERKEERIGNQKSETLRWALERRSGRRKGEEEEKEDDGEEEVDEEAGKGRSQQIGSDCFVAVLGASRDPRFIGPIV</sequence>
<dbReference type="Proteomes" id="UP001430953">
    <property type="component" value="Unassembled WGS sequence"/>
</dbReference>
<evidence type="ECO:0000256" key="1">
    <source>
        <dbReference type="SAM" id="MobiDB-lite"/>
    </source>
</evidence>
<accession>A0AAW2ER91</accession>
<protein>
    <submittedName>
        <fullName evidence="2">Uncharacterized protein</fullName>
    </submittedName>
</protein>